<protein>
    <submittedName>
        <fullName evidence="1">Mycolic acid cyclopropane synthetase-domain-containing protein</fullName>
    </submittedName>
</protein>
<dbReference type="PANTHER" id="PTHR43667">
    <property type="entry name" value="CYCLOPROPANE-FATTY-ACYL-PHOSPHOLIPID SYNTHASE"/>
    <property type="match status" value="1"/>
</dbReference>
<comment type="caution">
    <text evidence="1">The sequence shown here is derived from an EMBL/GenBank/DDBJ whole genome shotgun (WGS) entry which is preliminary data.</text>
</comment>
<dbReference type="CDD" id="cd02440">
    <property type="entry name" value="AdoMet_MTases"/>
    <property type="match status" value="1"/>
</dbReference>
<reference evidence="1" key="1">
    <citation type="journal article" date="2023" name="Mol. Phylogenet. Evol.">
        <title>Genome-scale phylogeny and comparative genomics of the fungal order Sordariales.</title>
        <authorList>
            <person name="Hensen N."/>
            <person name="Bonometti L."/>
            <person name="Westerberg I."/>
            <person name="Brannstrom I.O."/>
            <person name="Guillou S."/>
            <person name="Cros-Aarteil S."/>
            <person name="Calhoun S."/>
            <person name="Haridas S."/>
            <person name="Kuo A."/>
            <person name="Mondo S."/>
            <person name="Pangilinan J."/>
            <person name="Riley R."/>
            <person name="LaButti K."/>
            <person name="Andreopoulos B."/>
            <person name="Lipzen A."/>
            <person name="Chen C."/>
            <person name="Yan M."/>
            <person name="Daum C."/>
            <person name="Ng V."/>
            <person name="Clum A."/>
            <person name="Steindorff A."/>
            <person name="Ohm R.A."/>
            <person name="Martin F."/>
            <person name="Silar P."/>
            <person name="Natvig D.O."/>
            <person name="Lalanne C."/>
            <person name="Gautier V."/>
            <person name="Ament-Velasquez S.L."/>
            <person name="Kruys A."/>
            <person name="Hutchinson M.I."/>
            <person name="Powell A.J."/>
            <person name="Barry K."/>
            <person name="Miller A.N."/>
            <person name="Grigoriev I.V."/>
            <person name="Debuchy R."/>
            <person name="Gladieux P."/>
            <person name="Hiltunen Thoren M."/>
            <person name="Johannesson H."/>
        </authorList>
    </citation>
    <scope>NUCLEOTIDE SEQUENCE</scope>
    <source>
        <strain evidence="1">CBS 626.80</strain>
    </source>
</reference>
<dbReference type="EMBL" id="MU859194">
    <property type="protein sequence ID" value="KAK3949973.1"/>
    <property type="molecule type" value="Genomic_DNA"/>
</dbReference>
<name>A0AAN6NTM1_9PEZI</name>
<gene>
    <name evidence="1" type="ORF">QBC32DRAFT_407515</name>
</gene>
<organism evidence="1 2">
    <name type="scientific">Pseudoneurospora amorphoporcata</name>
    <dbReference type="NCBI Taxonomy" id="241081"/>
    <lineage>
        <taxon>Eukaryota</taxon>
        <taxon>Fungi</taxon>
        <taxon>Dikarya</taxon>
        <taxon>Ascomycota</taxon>
        <taxon>Pezizomycotina</taxon>
        <taxon>Sordariomycetes</taxon>
        <taxon>Sordariomycetidae</taxon>
        <taxon>Sordariales</taxon>
        <taxon>Sordariaceae</taxon>
        <taxon>Pseudoneurospora</taxon>
    </lineage>
</organism>
<proteinExistence type="predicted"/>
<dbReference type="Gene3D" id="3.40.50.150">
    <property type="entry name" value="Vaccinia Virus protein VP39"/>
    <property type="match status" value="1"/>
</dbReference>
<dbReference type="SUPFAM" id="SSF53335">
    <property type="entry name" value="S-adenosyl-L-methionine-dependent methyltransferases"/>
    <property type="match status" value="1"/>
</dbReference>
<accession>A0AAN6NTM1</accession>
<dbReference type="PANTHER" id="PTHR43667:SF2">
    <property type="entry name" value="FATTY ACID C-METHYL TRANSFERASE"/>
    <property type="match status" value="1"/>
</dbReference>
<reference evidence="1" key="2">
    <citation type="submission" date="2023-06" db="EMBL/GenBank/DDBJ databases">
        <authorList>
            <consortium name="Lawrence Berkeley National Laboratory"/>
            <person name="Mondo S.J."/>
            <person name="Hensen N."/>
            <person name="Bonometti L."/>
            <person name="Westerberg I."/>
            <person name="Brannstrom I.O."/>
            <person name="Guillou S."/>
            <person name="Cros-Aarteil S."/>
            <person name="Calhoun S."/>
            <person name="Haridas S."/>
            <person name="Kuo A."/>
            <person name="Pangilinan J."/>
            <person name="Riley R."/>
            <person name="Labutti K."/>
            <person name="Andreopoulos B."/>
            <person name="Lipzen A."/>
            <person name="Chen C."/>
            <person name="Yanf M."/>
            <person name="Daum C."/>
            <person name="Ng V."/>
            <person name="Clum A."/>
            <person name="Steindorff A."/>
            <person name="Ohm R."/>
            <person name="Martin F."/>
            <person name="Silar P."/>
            <person name="Natvig D."/>
            <person name="Lalanne C."/>
            <person name="Gautier V."/>
            <person name="Ament-Velasquez S.L."/>
            <person name="Kruys A."/>
            <person name="Hutchinson M.I."/>
            <person name="Powell A.J."/>
            <person name="Barry K."/>
            <person name="Miller A.N."/>
            <person name="Grigoriev I.V."/>
            <person name="Debuchy R."/>
            <person name="Gladieux P."/>
            <person name="Thoren M.H."/>
            <person name="Johannesson H."/>
        </authorList>
    </citation>
    <scope>NUCLEOTIDE SEQUENCE</scope>
    <source>
        <strain evidence="1">CBS 626.80</strain>
    </source>
</reference>
<dbReference type="Proteomes" id="UP001303222">
    <property type="component" value="Unassembled WGS sequence"/>
</dbReference>
<keyword evidence="2" id="KW-1185">Reference proteome</keyword>
<evidence type="ECO:0000313" key="1">
    <source>
        <dbReference type="EMBL" id="KAK3949973.1"/>
    </source>
</evidence>
<dbReference type="Pfam" id="PF02353">
    <property type="entry name" value="CMAS"/>
    <property type="match status" value="1"/>
</dbReference>
<dbReference type="InterPro" id="IPR050723">
    <property type="entry name" value="CFA/CMAS"/>
</dbReference>
<sequence>MAPQKHDPEEHEWRQIVKKPYPRQKPVSRQINLERGKTLIAHFARVMESRGMHPKQLLLNIPECLTELVYRGTTHLRHKLGSLTWRPAVQFAKGMAQATFASLEVGTLLLVDQVTAEIHIHGDTLGAGPGELGNLVLYRCQSSAHDYKRKATDLPGVELVVLDDAFWLRLLLFMDMGFAESYMLGEFECDDLTSFFQMFILNRERLNNGTTWFSGLFSHISGLARVANTMDNARLNIVRHYDISNDMFAAFLSPDMMYSCPIWKHSTGCGTKQEESLEDAQMRKINYFIEAAKIKPTDHVLEIGTGWGTMAIEAVRKTGCRVTTITLSLEQKIFAEARIQEAGFSDRIAVHLMDYRLLPEREVPYDKIISCEMIEAVGEKFLATYFSRIDKLLKKDGGIAVFQCITMPEGRHKGYSKREDFINHYIFPGGYLPSITQLINHITNESKGTLIVENIKNIGPHYVKTLKLWREAFMDKFDCVIVPALKKMHPCMTAKDVKVFRRKWEYYFAYSEAGFLTKTLGDVIITVGREGALELMEGIPL</sequence>
<dbReference type="InterPro" id="IPR029063">
    <property type="entry name" value="SAM-dependent_MTases_sf"/>
</dbReference>
<evidence type="ECO:0000313" key="2">
    <source>
        <dbReference type="Proteomes" id="UP001303222"/>
    </source>
</evidence>
<dbReference type="AlphaFoldDB" id="A0AAN6NTM1"/>